<reference evidence="2" key="1">
    <citation type="journal article" date="2020" name="Stud. Mycol.">
        <title>101 Dothideomycetes genomes: a test case for predicting lifestyles and emergence of pathogens.</title>
        <authorList>
            <person name="Haridas S."/>
            <person name="Albert R."/>
            <person name="Binder M."/>
            <person name="Bloem J."/>
            <person name="Labutti K."/>
            <person name="Salamov A."/>
            <person name="Andreopoulos B."/>
            <person name="Baker S."/>
            <person name="Barry K."/>
            <person name="Bills G."/>
            <person name="Bluhm B."/>
            <person name="Cannon C."/>
            <person name="Castanera R."/>
            <person name="Culley D."/>
            <person name="Daum C."/>
            <person name="Ezra D."/>
            <person name="Gonzalez J."/>
            <person name="Henrissat B."/>
            <person name="Kuo A."/>
            <person name="Liang C."/>
            <person name="Lipzen A."/>
            <person name="Lutzoni F."/>
            <person name="Magnuson J."/>
            <person name="Mondo S."/>
            <person name="Nolan M."/>
            <person name="Ohm R."/>
            <person name="Pangilinan J."/>
            <person name="Park H.-J."/>
            <person name="Ramirez L."/>
            <person name="Alfaro M."/>
            <person name="Sun H."/>
            <person name="Tritt A."/>
            <person name="Yoshinaga Y."/>
            <person name="Zwiers L.-H."/>
            <person name="Turgeon B."/>
            <person name="Goodwin S."/>
            <person name="Spatafora J."/>
            <person name="Crous P."/>
            <person name="Grigoriev I."/>
        </authorList>
    </citation>
    <scope>NUCLEOTIDE SEQUENCE</scope>
    <source>
        <strain evidence="2">CBS 121410</strain>
    </source>
</reference>
<proteinExistence type="predicted"/>
<feature type="region of interest" description="Disordered" evidence="1">
    <location>
        <begin position="112"/>
        <end position="142"/>
    </location>
</feature>
<feature type="compositionally biased region" description="Low complexity" evidence="1">
    <location>
        <begin position="122"/>
        <end position="131"/>
    </location>
</feature>
<evidence type="ECO:0000313" key="2">
    <source>
        <dbReference type="EMBL" id="KAF2091781.1"/>
    </source>
</evidence>
<organism evidence="2 3">
    <name type="scientific">Saccharata proteae CBS 121410</name>
    <dbReference type="NCBI Taxonomy" id="1314787"/>
    <lineage>
        <taxon>Eukaryota</taxon>
        <taxon>Fungi</taxon>
        <taxon>Dikarya</taxon>
        <taxon>Ascomycota</taxon>
        <taxon>Pezizomycotina</taxon>
        <taxon>Dothideomycetes</taxon>
        <taxon>Dothideomycetes incertae sedis</taxon>
        <taxon>Botryosphaeriales</taxon>
        <taxon>Saccharataceae</taxon>
        <taxon>Saccharata</taxon>
    </lineage>
</organism>
<protein>
    <submittedName>
        <fullName evidence="2">Uncharacterized protein</fullName>
    </submittedName>
</protein>
<dbReference type="AlphaFoldDB" id="A0A9P4LYN5"/>
<evidence type="ECO:0000313" key="3">
    <source>
        <dbReference type="Proteomes" id="UP000799776"/>
    </source>
</evidence>
<dbReference type="EMBL" id="ML978711">
    <property type="protein sequence ID" value="KAF2091781.1"/>
    <property type="molecule type" value="Genomic_DNA"/>
</dbReference>
<sequence length="142" mass="16243">MSAEARRLWEEDKVNLLPRLVEWARRAGCSLDGADEVAFARLQERSIDRTNSTTITCVEEDDLDSRTPQASMIIEWLDGQGSEETLYMEEVECDEEPEDDQTLCGEEEFEGEGFEEIEGDRSNNNDNNNLNSEDDEDSWVVL</sequence>
<gene>
    <name evidence="2" type="ORF">K490DRAFT_52965</name>
</gene>
<comment type="caution">
    <text evidence="2">The sequence shown here is derived from an EMBL/GenBank/DDBJ whole genome shotgun (WGS) entry which is preliminary data.</text>
</comment>
<name>A0A9P4LYN5_9PEZI</name>
<feature type="compositionally biased region" description="Acidic residues" evidence="1">
    <location>
        <begin position="132"/>
        <end position="142"/>
    </location>
</feature>
<accession>A0A9P4LYN5</accession>
<keyword evidence="3" id="KW-1185">Reference proteome</keyword>
<evidence type="ECO:0000256" key="1">
    <source>
        <dbReference type="SAM" id="MobiDB-lite"/>
    </source>
</evidence>
<dbReference type="Proteomes" id="UP000799776">
    <property type="component" value="Unassembled WGS sequence"/>
</dbReference>